<dbReference type="RefSeq" id="WP_343772881.1">
    <property type="nucleotide sequence ID" value="NZ_BAAADV010000001.1"/>
</dbReference>
<dbReference type="AlphaFoldDB" id="A0AAV3T7M7"/>
<sequence length="167" mass="17711">MLTVCSDTHSSEGHALEGRTIEAVREADAVIHAGDFTSTSALDAFHDVADTLYPVHGNADSATVRERLPTARTVEYEGVRIAVTHRRDGGPTALSLFGRQKGADLVISGHSHDPGVVETDEVTLLNPGSHAQPRGNRPGHAELVPADDGLDGKLVQPDGTVFEEFSI</sequence>
<comment type="caution">
    <text evidence="4">The sequence shown here is derived from an EMBL/GenBank/DDBJ whole genome shotgun (WGS) entry which is preliminary data.</text>
</comment>
<accession>A0AAV3T7M7</accession>
<name>A0AAV3T7M7_9EURY</name>
<organism evidence="4 5">
    <name type="scientific">Natronoarchaeum mannanilyticum</name>
    <dbReference type="NCBI Taxonomy" id="926360"/>
    <lineage>
        <taxon>Archaea</taxon>
        <taxon>Methanobacteriati</taxon>
        <taxon>Methanobacteriota</taxon>
        <taxon>Stenosarchaea group</taxon>
        <taxon>Halobacteria</taxon>
        <taxon>Halobacteriales</taxon>
        <taxon>Natronoarchaeaceae</taxon>
    </lineage>
</organism>
<protein>
    <recommendedName>
        <fullName evidence="1">Phosphoesterase</fullName>
        <ecNumber evidence="1">3.1.4.-</ecNumber>
    </recommendedName>
</protein>
<dbReference type="EMBL" id="BAAADV010000001">
    <property type="protein sequence ID" value="GAA0667162.1"/>
    <property type="molecule type" value="Genomic_DNA"/>
</dbReference>
<comment type="cofactor">
    <cofactor evidence="1">
        <name>a divalent metal cation</name>
        <dbReference type="ChEBI" id="CHEBI:60240"/>
    </cofactor>
</comment>
<dbReference type="SUPFAM" id="SSF56300">
    <property type="entry name" value="Metallo-dependent phosphatases"/>
    <property type="match status" value="1"/>
</dbReference>
<keyword evidence="5" id="KW-1185">Reference proteome</keyword>
<dbReference type="Pfam" id="PF12850">
    <property type="entry name" value="Metallophos_2"/>
    <property type="match status" value="1"/>
</dbReference>
<dbReference type="PANTHER" id="PTHR11124">
    <property type="entry name" value="VACUOLAR SORTING PROTEIN VPS29"/>
    <property type="match status" value="1"/>
</dbReference>
<evidence type="ECO:0000256" key="2">
    <source>
        <dbReference type="SAM" id="MobiDB-lite"/>
    </source>
</evidence>
<keyword evidence="1" id="KW-0479">Metal-binding</keyword>
<dbReference type="NCBIfam" id="TIGR00040">
    <property type="entry name" value="yfcE"/>
    <property type="match status" value="1"/>
</dbReference>
<dbReference type="Proteomes" id="UP001500420">
    <property type="component" value="Unassembled WGS sequence"/>
</dbReference>
<reference evidence="4 5" key="1">
    <citation type="journal article" date="2019" name="Int. J. Syst. Evol. Microbiol.">
        <title>The Global Catalogue of Microorganisms (GCM) 10K type strain sequencing project: providing services to taxonomists for standard genome sequencing and annotation.</title>
        <authorList>
            <consortium name="The Broad Institute Genomics Platform"/>
            <consortium name="The Broad Institute Genome Sequencing Center for Infectious Disease"/>
            <person name="Wu L."/>
            <person name="Ma J."/>
        </authorList>
    </citation>
    <scope>NUCLEOTIDE SEQUENCE [LARGE SCALE GENOMIC DNA]</scope>
    <source>
        <strain evidence="4 5">JCM 16328</strain>
    </source>
</reference>
<feature type="domain" description="Calcineurin-like phosphoesterase" evidence="3">
    <location>
        <begin position="2"/>
        <end position="141"/>
    </location>
</feature>
<feature type="region of interest" description="Disordered" evidence="2">
    <location>
        <begin position="127"/>
        <end position="151"/>
    </location>
</feature>
<gene>
    <name evidence="4" type="ORF">GCM10009020_10780</name>
</gene>
<dbReference type="GO" id="GO:0046872">
    <property type="term" value="F:metal ion binding"/>
    <property type="evidence" value="ECO:0007669"/>
    <property type="project" value="UniProtKB-KW"/>
</dbReference>
<proteinExistence type="inferred from homology"/>
<dbReference type="InterPro" id="IPR041802">
    <property type="entry name" value="MPP_YfcE"/>
</dbReference>
<dbReference type="EC" id="3.1.4.-" evidence="1"/>
<dbReference type="InterPro" id="IPR000979">
    <property type="entry name" value="Phosphodiesterase_MJ0936/Vps29"/>
</dbReference>
<evidence type="ECO:0000259" key="3">
    <source>
        <dbReference type="Pfam" id="PF12850"/>
    </source>
</evidence>
<evidence type="ECO:0000313" key="4">
    <source>
        <dbReference type="EMBL" id="GAA0667162.1"/>
    </source>
</evidence>
<evidence type="ECO:0000313" key="5">
    <source>
        <dbReference type="Proteomes" id="UP001500420"/>
    </source>
</evidence>
<comment type="similarity">
    <text evidence="1">Belongs to the metallophosphoesterase superfamily. YfcE family.</text>
</comment>
<dbReference type="Gene3D" id="3.60.21.10">
    <property type="match status" value="1"/>
</dbReference>
<evidence type="ECO:0000256" key="1">
    <source>
        <dbReference type="RuleBase" id="RU362039"/>
    </source>
</evidence>
<dbReference type="GO" id="GO:0016787">
    <property type="term" value="F:hydrolase activity"/>
    <property type="evidence" value="ECO:0007669"/>
    <property type="project" value="UniProtKB-UniRule"/>
</dbReference>
<dbReference type="InterPro" id="IPR024654">
    <property type="entry name" value="Calcineurin-like_PHP_lpxH"/>
</dbReference>
<dbReference type="CDD" id="cd00841">
    <property type="entry name" value="MPP_YfcE"/>
    <property type="match status" value="1"/>
</dbReference>
<dbReference type="InterPro" id="IPR029052">
    <property type="entry name" value="Metallo-depent_PP-like"/>
</dbReference>